<sequence>MVKPPMATINTLDHDVPSPSLESRGDASGWENLAKEEEHISSPARSKLSSQALTFVPLRKVILSMALTIDNSKMNLTIITKPRMRISHLGNKKVEATKVKRRKKTHERQHSWDGKVTEEFISRHMLMRLAKEKSNDSFKQQQDPINPKRSDELSSFVGHI</sequence>
<organism evidence="2 3">
    <name type="scientific">Solanum commersonii</name>
    <name type="common">Commerson's wild potato</name>
    <name type="synonym">Commerson's nightshade</name>
    <dbReference type="NCBI Taxonomy" id="4109"/>
    <lineage>
        <taxon>Eukaryota</taxon>
        <taxon>Viridiplantae</taxon>
        <taxon>Streptophyta</taxon>
        <taxon>Embryophyta</taxon>
        <taxon>Tracheophyta</taxon>
        <taxon>Spermatophyta</taxon>
        <taxon>Magnoliopsida</taxon>
        <taxon>eudicotyledons</taxon>
        <taxon>Gunneridae</taxon>
        <taxon>Pentapetalae</taxon>
        <taxon>asterids</taxon>
        <taxon>lamiids</taxon>
        <taxon>Solanales</taxon>
        <taxon>Solanaceae</taxon>
        <taxon>Solanoideae</taxon>
        <taxon>Solaneae</taxon>
        <taxon>Solanum</taxon>
    </lineage>
</organism>
<feature type="region of interest" description="Disordered" evidence="1">
    <location>
        <begin position="132"/>
        <end position="160"/>
    </location>
</feature>
<name>A0A9J5ZQC7_SOLCO</name>
<feature type="region of interest" description="Disordered" evidence="1">
    <location>
        <begin position="1"/>
        <end position="27"/>
    </location>
</feature>
<reference evidence="2 3" key="1">
    <citation type="submission" date="2020-09" db="EMBL/GenBank/DDBJ databases">
        <title>De no assembly of potato wild relative species, Solanum commersonii.</title>
        <authorList>
            <person name="Cho K."/>
        </authorList>
    </citation>
    <scope>NUCLEOTIDE SEQUENCE [LARGE SCALE GENOMIC DNA]</scope>
    <source>
        <strain evidence="2">LZ3.2</strain>
        <tissue evidence="2">Leaf</tissue>
    </source>
</reference>
<accession>A0A9J5ZQC7</accession>
<gene>
    <name evidence="2" type="ORF">H5410_014214</name>
</gene>
<evidence type="ECO:0000313" key="2">
    <source>
        <dbReference type="EMBL" id="KAG5614390.1"/>
    </source>
</evidence>
<comment type="caution">
    <text evidence="2">The sequence shown here is derived from an EMBL/GenBank/DDBJ whole genome shotgun (WGS) entry which is preliminary data.</text>
</comment>
<dbReference type="AlphaFoldDB" id="A0A9J5ZQC7"/>
<dbReference type="Proteomes" id="UP000824120">
    <property type="component" value="Chromosome 3"/>
</dbReference>
<evidence type="ECO:0000313" key="3">
    <source>
        <dbReference type="Proteomes" id="UP000824120"/>
    </source>
</evidence>
<protein>
    <submittedName>
        <fullName evidence="2">Uncharacterized protein</fullName>
    </submittedName>
</protein>
<proteinExistence type="predicted"/>
<dbReference type="EMBL" id="JACXVP010000003">
    <property type="protein sequence ID" value="KAG5614390.1"/>
    <property type="molecule type" value="Genomic_DNA"/>
</dbReference>
<dbReference type="OrthoDB" id="1306281at2759"/>
<keyword evidence="3" id="KW-1185">Reference proteome</keyword>
<evidence type="ECO:0000256" key="1">
    <source>
        <dbReference type="SAM" id="MobiDB-lite"/>
    </source>
</evidence>